<keyword evidence="8 10" id="KW-0119">Carbohydrate metabolism</keyword>
<dbReference type="EMBL" id="CP001630">
    <property type="protein sequence ID" value="ACU37553.1"/>
    <property type="molecule type" value="Genomic_DNA"/>
</dbReference>
<dbReference type="InterPro" id="IPR014729">
    <property type="entry name" value="Rossmann-like_a/b/a_fold"/>
</dbReference>
<dbReference type="GO" id="GO:0005524">
    <property type="term" value="F:ATP binding"/>
    <property type="evidence" value="ECO:0007669"/>
    <property type="project" value="UniProtKB-UniRule"/>
</dbReference>
<keyword evidence="14" id="KW-1185">Reference proteome</keyword>
<evidence type="ECO:0000313" key="14">
    <source>
        <dbReference type="Proteomes" id="UP000002213"/>
    </source>
</evidence>
<dbReference type="InterPro" id="IPR004821">
    <property type="entry name" value="Cyt_trans-like"/>
</dbReference>
<evidence type="ECO:0000256" key="7">
    <source>
        <dbReference type="ARBA" id="ARBA00023268"/>
    </source>
</evidence>
<keyword evidence="2 10" id="KW-0808">Transferase</keyword>
<dbReference type="Pfam" id="PF01467">
    <property type="entry name" value="CTP_transf_like"/>
    <property type="match status" value="1"/>
</dbReference>
<sequence length="488" mass="51261">MSGDLLGLLSGIRGLRVLVVGDAIVDRYLTGTPIGLSREAPVPVLDLTGDHDQCGGAANVAANLRALGADPTLLAVVGADPAGRRLHAAMAAAGVGADHLVVDESRSTVVKRRVLAREQMLLRLDEGSRERIASATAAELARRLADQLRRCDVVIACDYGYGTFTGPVVATLAHSAGRPLFVVDSRAPGRFRSLRPDVVKPNYAEAAALLGEPSLDTSGDRVGQVVEHRARLLERTGAGLVAVTLDRDGAVVLQAGRPSLRTCATVREAETTVGAGDTFTAAFALALASGAEPASSAEFASAAAGTVVRKPGTAICDPAELRRRLGGTGKILPGDELPSWLTDVAGRGCQVVFTNGCFDILHDGHVSLLSRAKGLGELLVVGVNADESVRRLKGPSRPVVPLGERMRVLAALGCVDVVVPFHADSPVELIERLRPDVYAKGDDYTLQDLPEASLVERLGGRVELLRTVDGRSTTKIIRDIHALSGERR</sequence>
<feature type="region of interest" description="Cytidylyltransferase" evidence="10">
    <location>
        <begin position="353"/>
        <end position="488"/>
    </location>
</feature>
<dbReference type="NCBIfam" id="TIGR00125">
    <property type="entry name" value="cyt_tran_rel"/>
    <property type="match status" value="1"/>
</dbReference>
<evidence type="ECO:0000259" key="12">
    <source>
        <dbReference type="Pfam" id="PF01467"/>
    </source>
</evidence>
<comment type="catalytic activity">
    <reaction evidence="10">
        <text>D-glycero-beta-D-manno-heptose 7-phosphate + ATP = D-glycero-beta-D-manno-heptose 1,7-bisphosphate + ADP + H(+)</text>
        <dbReference type="Rhea" id="RHEA:27473"/>
        <dbReference type="ChEBI" id="CHEBI:15378"/>
        <dbReference type="ChEBI" id="CHEBI:30616"/>
        <dbReference type="ChEBI" id="CHEBI:60204"/>
        <dbReference type="ChEBI" id="CHEBI:60208"/>
        <dbReference type="ChEBI" id="CHEBI:456216"/>
        <dbReference type="EC" id="2.7.1.167"/>
    </reaction>
</comment>
<evidence type="ECO:0000256" key="2">
    <source>
        <dbReference type="ARBA" id="ARBA00022679"/>
    </source>
</evidence>
<dbReference type="PANTHER" id="PTHR46969:SF1">
    <property type="entry name" value="BIFUNCTIONAL PROTEIN HLDE"/>
    <property type="match status" value="1"/>
</dbReference>
<dbReference type="Proteomes" id="UP000002213">
    <property type="component" value="Chromosome"/>
</dbReference>
<dbReference type="eggNOG" id="COG0615">
    <property type="taxonomic scope" value="Bacteria"/>
</dbReference>
<dbReference type="SUPFAM" id="SSF53613">
    <property type="entry name" value="Ribokinase-like"/>
    <property type="match status" value="1"/>
</dbReference>
<accession>C6WBY6</accession>
<evidence type="ECO:0000256" key="10">
    <source>
        <dbReference type="HAMAP-Rule" id="MF_01603"/>
    </source>
</evidence>
<dbReference type="HOGENOM" id="CLU_021150_2_1_11"/>
<feature type="binding site" evidence="10">
    <location>
        <begin position="202"/>
        <end position="205"/>
    </location>
    <ligand>
        <name>ATP</name>
        <dbReference type="ChEBI" id="CHEBI:30616"/>
    </ligand>
</feature>
<organism evidence="13 14">
    <name type="scientific">Actinosynnema mirum (strain ATCC 29888 / DSM 43827 / JCM 3225 / NBRC 14064 / NCIMB 13271 / NRRL B-12336 / IMRU 3971 / 101)</name>
    <dbReference type="NCBI Taxonomy" id="446462"/>
    <lineage>
        <taxon>Bacteria</taxon>
        <taxon>Bacillati</taxon>
        <taxon>Actinomycetota</taxon>
        <taxon>Actinomycetes</taxon>
        <taxon>Pseudonocardiales</taxon>
        <taxon>Pseudonocardiaceae</taxon>
        <taxon>Actinosynnema</taxon>
    </lineage>
</organism>
<feature type="domain" description="Cytidyltransferase-like" evidence="12">
    <location>
        <begin position="353"/>
        <end position="461"/>
    </location>
</feature>
<dbReference type="GO" id="GO:0016773">
    <property type="term" value="F:phosphotransferase activity, alcohol group as acceptor"/>
    <property type="evidence" value="ECO:0007669"/>
    <property type="project" value="InterPro"/>
</dbReference>
<dbReference type="PROSITE" id="PS00583">
    <property type="entry name" value="PFKB_KINASES_1"/>
    <property type="match status" value="1"/>
</dbReference>
<evidence type="ECO:0000256" key="8">
    <source>
        <dbReference type="ARBA" id="ARBA00023277"/>
    </source>
</evidence>
<dbReference type="GO" id="GO:0005829">
    <property type="term" value="C:cytosol"/>
    <property type="evidence" value="ECO:0007669"/>
    <property type="project" value="TreeGrafter"/>
</dbReference>
<dbReference type="OrthoDB" id="9802794at2"/>
<dbReference type="KEGG" id="ami:Amir_3669"/>
<name>C6WBY6_ACTMD</name>
<dbReference type="SUPFAM" id="SSF52374">
    <property type="entry name" value="Nucleotidylyl transferase"/>
    <property type="match status" value="1"/>
</dbReference>
<dbReference type="EC" id="2.7.7.70" evidence="10"/>
<dbReference type="HAMAP" id="MF_01603">
    <property type="entry name" value="HldE"/>
    <property type="match status" value="1"/>
</dbReference>
<comment type="similarity">
    <text evidence="10">In the C-terminal section; belongs to the cytidylyltransferase family.</text>
</comment>
<keyword evidence="4 10" id="KW-0547">Nucleotide-binding</keyword>
<dbReference type="InterPro" id="IPR023030">
    <property type="entry name" value="Bifunc_HldE"/>
</dbReference>
<feature type="domain" description="Carbohydrate kinase PfkB" evidence="11">
    <location>
        <begin position="17"/>
        <end position="318"/>
    </location>
</feature>
<dbReference type="GO" id="GO:0097171">
    <property type="term" value="P:ADP-L-glycero-beta-D-manno-heptose biosynthetic process"/>
    <property type="evidence" value="ECO:0007669"/>
    <property type="project" value="UniProtKB-UniPathway"/>
</dbReference>
<dbReference type="InterPro" id="IPR002173">
    <property type="entry name" value="Carboh/pur_kinase_PfkB_CS"/>
</dbReference>
<dbReference type="PANTHER" id="PTHR46969">
    <property type="entry name" value="BIFUNCTIONAL PROTEIN HLDE"/>
    <property type="match status" value="1"/>
</dbReference>
<protein>
    <recommendedName>
        <fullName evidence="10">Bifunctional protein HldE</fullName>
    </recommendedName>
    <domain>
        <recommendedName>
            <fullName evidence="10">D-beta-D-heptose 7-phosphate kinase</fullName>
            <ecNumber evidence="10">2.7.1.167</ecNumber>
        </recommendedName>
        <alternativeName>
            <fullName evidence="10">D-beta-D-heptose 7-phosphotransferase</fullName>
        </alternativeName>
        <alternativeName>
            <fullName evidence="10">D-glycero-beta-D-manno-heptose-7-phosphate kinase</fullName>
        </alternativeName>
    </domain>
    <domain>
        <recommendedName>
            <fullName evidence="10">D-beta-D-heptose 1-phosphate adenylyltransferase</fullName>
            <ecNumber evidence="10">2.7.7.70</ecNumber>
        </recommendedName>
        <alternativeName>
            <fullName evidence="10">D-glycero-beta-D-manno-heptose 1-phosphate adenylyltransferase</fullName>
        </alternativeName>
    </domain>
</protein>
<dbReference type="InterPro" id="IPR011611">
    <property type="entry name" value="PfkB_dom"/>
</dbReference>
<dbReference type="Gene3D" id="3.40.1190.20">
    <property type="match status" value="1"/>
</dbReference>
<dbReference type="Gene3D" id="3.40.50.620">
    <property type="entry name" value="HUPs"/>
    <property type="match status" value="1"/>
</dbReference>
<comment type="similarity">
    <text evidence="10">In the N-terminal section; belongs to the carbohydrate kinase PfkB family.</text>
</comment>
<comment type="subunit">
    <text evidence="10">Homodimer.</text>
</comment>
<comment type="catalytic activity">
    <reaction evidence="9 10">
        <text>D-glycero-beta-D-manno-heptose 1-phosphate + ATP + H(+) = ADP-D-glycero-beta-D-manno-heptose + diphosphate</text>
        <dbReference type="Rhea" id="RHEA:27465"/>
        <dbReference type="ChEBI" id="CHEBI:15378"/>
        <dbReference type="ChEBI" id="CHEBI:30616"/>
        <dbReference type="ChEBI" id="CHEBI:33019"/>
        <dbReference type="ChEBI" id="CHEBI:59967"/>
        <dbReference type="ChEBI" id="CHEBI:61593"/>
        <dbReference type="EC" id="2.7.7.70"/>
    </reaction>
</comment>
<dbReference type="GO" id="GO:0009244">
    <property type="term" value="P:lipopolysaccharide core region biosynthetic process"/>
    <property type="evidence" value="ECO:0007669"/>
    <property type="project" value="UniProtKB-UniPathway"/>
</dbReference>
<keyword evidence="7 10" id="KW-0511">Multifunctional enzyme</keyword>
<dbReference type="STRING" id="446462.Amir_3669"/>
<gene>
    <name evidence="10" type="primary">hldE</name>
    <name evidence="13" type="ordered locus">Amir_3669</name>
</gene>
<comment type="function">
    <text evidence="10">Catalyzes the ADP transfer from ATP to D-glycero-beta-D-manno-heptose 1-phosphate, yielding ADP-D-glycero-beta-D-manno-heptose.</text>
</comment>
<evidence type="ECO:0000256" key="9">
    <source>
        <dbReference type="ARBA" id="ARBA00047428"/>
    </source>
</evidence>
<dbReference type="UniPathway" id="UPA00958"/>
<proteinExistence type="inferred from homology"/>
<keyword evidence="3 10" id="KW-0548">Nucleotidyltransferase</keyword>
<evidence type="ECO:0000256" key="4">
    <source>
        <dbReference type="ARBA" id="ARBA00022741"/>
    </source>
</evidence>
<evidence type="ECO:0000256" key="5">
    <source>
        <dbReference type="ARBA" id="ARBA00022777"/>
    </source>
</evidence>
<comment type="pathway">
    <text evidence="10">Nucleotide-sugar biosynthesis; ADP-L-glycero-beta-D-manno-heptose biosynthesis; ADP-L-glycero-beta-D-manno-heptose from D-glycero-beta-D-manno-heptose 7-phosphate: step 3/4.</text>
</comment>
<comment type="pathway">
    <text evidence="1">Bacterial outer membrane biogenesis; LPS core biosynthesis.</text>
</comment>
<dbReference type="Pfam" id="PF00294">
    <property type="entry name" value="PfkB"/>
    <property type="match status" value="1"/>
</dbReference>
<evidence type="ECO:0000313" key="13">
    <source>
        <dbReference type="EMBL" id="ACU37553.1"/>
    </source>
</evidence>
<dbReference type="AlphaFoldDB" id="C6WBY6"/>
<evidence type="ECO:0000259" key="11">
    <source>
        <dbReference type="Pfam" id="PF00294"/>
    </source>
</evidence>
<comment type="pathway">
    <text evidence="10">Nucleotide-sugar biosynthesis; ADP-L-glycero-beta-D-manno-heptose biosynthesis; ADP-L-glycero-beta-D-manno-heptose from D-glycero-beta-D-manno-heptose 7-phosphate: step 1/4.</text>
</comment>
<dbReference type="InterPro" id="IPR011914">
    <property type="entry name" value="RfaE_dom_II"/>
</dbReference>
<evidence type="ECO:0000256" key="1">
    <source>
        <dbReference type="ARBA" id="ARBA00004713"/>
    </source>
</evidence>
<dbReference type="UniPathway" id="UPA00356">
    <property type="reaction ID" value="UER00437"/>
</dbReference>
<dbReference type="GO" id="GO:0033786">
    <property type="term" value="F:heptose-1-phosphate adenylyltransferase activity"/>
    <property type="evidence" value="ECO:0007669"/>
    <property type="project" value="UniProtKB-UniRule"/>
</dbReference>
<keyword evidence="6 10" id="KW-0067">ATP-binding</keyword>
<evidence type="ECO:0000256" key="6">
    <source>
        <dbReference type="ARBA" id="ARBA00022840"/>
    </source>
</evidence>
<feature type="active site" evidence="10">
    <location>
        <position position="277"/>
    </location>
</feature>
<dbReference type="EC" id="2.7.1.167" evidence="10"/>
<dbReference type="NCBIfam" id="TIGR02199">
    <property type="entry name" value="rfaE_dom_II"/>
    <property type="match status" value="1"/>
</dbReference>
<keyword evidence="5 10" id="KW-0418">Kinase</keyword>
<dbReference type="GO" id="GO:0033785">
    <property type="term" value="F:heptose 7-phosphate kinase activity"/>
    <property type="evidence" value="ECO:0007669"/>
    <property type="project" value="UniProtKB-UniRule"/>
</dbReference>
<evidence type="ECO:0000256" key="3">
    <source>
        <dbReference type="ARBA" id="ARBA00022695"/>
    </source>
</evidence>
<dbReference type="InterPro" id="IPR029056">
    <property type="entry name" value="Ribokinase-like"/>
</dbReference>
<reference evidence="13 14" key="1">
    <citation type="journal article" date="2009" name="Stand. Genomic Sci.">
        <title>Complete genome sequence of Actinosynnema mirum type strain (101).</title>
        <authorList>
            <person name="Land M."/>
            <person name="Lapidus A."/>
            <person name="Mayilraj S."/>
            <person name="Chen F."/>
            <person name="Copeland A."/>
            <person name="Del Rio T.G."/>
            <person name="Nolan M."/>
            <person name="Lucas S."/>
            <person name="Tice H."/>
            <person name="Cheng J.F."/>
            <person name="Chertkov O."/>
            <person name="Bruce D."/>
            <person name="Goodwin L."/>
            <person name="Pitluck S."/>
            <person name="Rohde M."/>
            <person name="Goker M."/>
            <person name="Pati A."/>
            <person name="Ivanova N."/>
            <person name="Mavromatis K."/>
            <person name="Chen A."/>
            <person name="Palaniappan K."/>
            <person name="Hauser L."/>
            <person name="Chang Y.J."/>
            <person name="Jeffries C.C."/>
            <person name="Brettin T."/>
            <person name="Detter J.C."/>
            <person name="Han C."/>
            <person name="Chain P."/>
            <person name="Tindall B.J."/>
            <person name="Bristow J."/>
            <person name="Eisen J.A."/>
            <person name="Markowitz V."/>
            <person name="Hugenholtz P."/>
            <person name="Kyrpides N.C."/>
            <person name="Klenk H.P."/>
        </authorList>
    </citation>
    <scope>NUCLEOTIDE SEQUENCE [LARGE SCALE GENOMIC DNA]</scope>
    <source>
        <strain evidence="14">ATCC 29888 / DSM 43827 / JCM 3225 / NBRC 14064 / NCIMB 13271 / NRRL B-12336 / IMRU 3971 / 101</strain>
    </source>
</reference>
<feature type="region of interest" description="Ribokinase" evidence="10">
    <location>
        <begin position="1"/>
        <end position="330"/>
    </location>
</feature>
<dbReference type="RefSeq" id="WP_015802440.1">
    <property type="nucleotide sequence ID" value="NC_013093.1"/>
</dbReference>
<comment type="function">
    <text evidence="10">Catalyzes the phosphorylation of D-glycero-D-manno-heptose 7-phosphate at the C-1 position to selectively form D-glycero-beta-D-manno-heptose-1,7-bisphosphate.</text>
</comment>
<dbReference type="eggNOG" id="COG2870">
    <property type="taxonomic scope" value="Bacteria"/>
</dbReference>